<keyword evidence="2" id="KW-0547">Nucleotide-binding</keyword>
<dbReference type="PRINTS" id="PR00094">
    <property type="entry name" value="ADENYLTKNASE"/>
</dbReference>
<dbReference type="InterPro" id="IPR033690">
    <property type="entry name" value="Adenylat_kinase_CS"/>
</dbReference>
<evidence type="ECO:0000256" key="1">
    <source>
        <dbReference type="ARBA" id="ARBA00022679"/>
    </source>
</evidence>
<keyword evidence="6" id="KW-1185">Reference proteome</keyword>
<dbReference type="CDD" id="cd01428">
    <property type="entry name" value="ADK"/>
    <property type="match status" value="1"/>
</dbReference>
<dbReference type="EMBL" id="BQXS01012760">
    <property type="protein sequence ID" value="GKT27638.1"/>
    <property type="molecule type" value="Genomic_DNA"/>
</dbReference>
<dbReference type="CDD" id="cd22979">
    <property type="entry name" value="DD_AK8"/>
    <property type="match status" value="1"/>
</dbReference>
<dbReference type="InterPro" id="IPR027417">
    <property type="entry name" value="P-loop_NTPase"/>
</dbReference>
<dbReference type="PANTHER" id="PTHR23359">
    <property type="entry name" value="NUCLEOTIDE KINASE"/>
    <property type="match status" value="1"/>
</dbReference>
<accession>A0ABQ5K5E2</accession>
<evidence type="ECO:0000256" key="2">
    <source>
        <dbReference type="ARBA" id="ARBA00022741"/>
    </source>
</evidence>
<reference evidence="5" key="1">
    <citation type="submission" date="2022-03" db="EMBL/GenBank/DDBJ databases">
        <title>Draft genome sequence of Aduncisulcus paluster, a free-living microaerophilic Fornicata.</title>
        <authorList>
            <person name="Yuyama I."/>
            <person name="Kume K."/>
            <person name="Tamura T."/>
            <person name="Inagaki Y."/>
            <person name="Hashimoto T."/>
        </authorList>
    </citation>
    <scope>NUCLEOTIDE SEQUENCE</scope>
    <source>
        <strain evidence="5">NY0171</strain>
    </source>
</reference>
<organism evidence="5 6">
    <name type="scientific">Aduncisulcus paluster</name>
    <dbReference type="NCBI Taxonomy" id="2918883"/>
    <lineage>
        <taxon>Eukaryota</taxon>
        <taxon>Metamonada</taxon>
        <taxon>Carpediemonas-like organisms</taxon>
        <taxon>Aduncisulcus</taxon>
    </lineage>
</organism>
<dbReference type="Pfam" id="PF00406">
    <property type="entry name" value="ADK"/>
    <property type="match status" value="1"/>
</dbReference>
<evidence type="ECO:0000313" key="5">
    <source>
        <dbReference type="EMBL" id="GKT27638.1"/>
    </source>
</evidence>
<evidence type="ECO:0000256" key="4">
    <source>
        <dbReference type="RuleBase" id="RU003330"/>
    </source>
</evidence>
<dbReference type="Proteomes" id="UP001057375">
    <property type="component" value="Unassembled WGS sequence"/>
</dbReference>
<gene>
    <name evidence="5" type="ORF">ADUPG1_013940</name>
</gene>
<comment type="similarity">
    <text evidence="4">Belongs to the adenylate kinase family.</text>
</comment>
<proteinExistence type="inferred from homology"/>
<dbReference type="HAMAP" id="MF_00235">
    <property type="entry name" value="Adenylate_kinase_Adk"/>
    <property type="match status" value="1"/>
</dbReference>
<dbReference type="PROSITE" id="PS00113">
    <property type="entry name" value="ADENYLATE_KINASE"/>
    <property type="match status" value="1"/>
</dbReference>
<dbReference type="GO" id="GO:0016301">
    <property type="term" value="F:kinase activity"/>
    <property type="evidence" value="ECO:0007669"/>
    <property type="project" value="UniProtKB-KW"/>
</dbReference>
<dbReference type="InterPro" id="IPR000850">
    <property type="entry name" value="Adenylat/UMP-CMP_kin"/>
</dbReference>
<keyword evidence="1 4" id="KW-0808">Transferase</keyword>
<dbReference type="SUPFAM" id="SSF52540">
    <property type="entry name" value="P-loop containing nucleoside triphosphate hydrolases"/>
    <property type="match status" value="1"/>
</dbReference>
<sequence>MEYLESKKIFPLFSSIIQDLVIEKPEDHLSFIQERLADNNPPKLIITGPSASGKGRIAKMIVEKYHNVVHISSSVVLQKAIDQGTDLGKRAKEFQSNGELVPDSIIIPLVLEALKTKECRQRGWLLDGFPRNSRQAIALKHAGFIANKMIFIDVPDEDLVHRAEHRLYDVDTGAVYSQIYEPHKPPKSIDSDRLVHRELDKPEPFKRRVRVFRRLMKGVADEFKYIMRSVDGTYSVDDLWDNVLEILKQAPPPIVEEDLTKPETTLSDKFVGGAHGDEKW</sequence>
<evidence type="ECO:0000256" key="3">
    <source>
        <dbReference type="ARBA" id="ARBA00022777"/>
    </source>
</evidence>
<name>A0ABQ5K5E2_9EUKA</name>
<dbReference type="Gene3D" id="3.40.50.300">
    <property type="entry name" value="P-loop containing nucleotide triphosphate hydrolases"/>
    <property type="match status" value="1"/>
</dbReference>
<evidence type="ECO:0000313" key="6">
    <source>
        <dbReference type="Proteomes" id="UP001057375"/>
    </source>
</evidence>
<protein>
    <submittedName>
        <fullName evidence="5">Adenylate kinase/UMP-CMP kinase like protein</fullName>
    </submittedName>
</protein>
<comment type="caution">
    <text evidence="5">The sequence shown here is derived from an EMBL/GenBank/DDBJ whole genome shotgun (WGS) entry which is preliminary data.</text>
</comment>
<keyword evidence="3 4" id="KW-0418">Kinase</keyword>